<evidence type="ECO:0000256" key="2">
    <source>
        <dbReference type="HAMAP-Rule" id="MF_00274"/>
    </source>
</evidence>
<keyword evidence="2" id="KW-0963">Cytoplasm</keyword>
<protein>
    <recommendedName>
        <fullName evidence="2">Nucleoid-associated protein IAA16_10270</fullName>
    </recommendedName>
</protein>
<sequence length="103" mass="11214">MNPFDLLKNANAIKEQLSKTQEELKQTFVTGASGGGIVKVTMNGQFEIVKVELDPIAVDPRDIPMLQDLIVAASRDALSRMQEMMKEKLGPMMSGLNIPGLGL</sequence>
<dbReference type="PANTHER" id="PTHR33449">
    <property type="entry name" value="NUCLEOID-ASSOCIATED PROTEIN YBAB"/>
    <property type="match status" value="1"/>
</dbReference>
<dbReference type="GO" id="GO:0043590">
    <property type="term" value="C:bacterial nucleoid"/>
    <property type="evidence" value="ECO:0007669"/>
    <property type="project" value="UniProtKB-UniRule"/>
</dbReference>
<dbReference type="EMBL" id="JAHLFV010000234">
    <property type="protein sequence ID" value="MBU3850940.1"/>
    <property type="molecule type" value="Genomic_DNA"/>
</dbReference>
<evidence type="ECO:0000313" key="3">
    <source>
        <dbReference type="EMBL" id="MBU3850940.1"/>
    </source>
</evidence>
<name>A0A9E2P044_9SPIR</name>
<dbReference type="HAMAP" id="MF_00274">
    <property type="entry name" value="DNA_YbaB_EbfC"/>
    <property type="match status" value="1"/>
</dbReference>
<dbReference type="InterPro" id="IPR036894">
    <property type="entry name" value="YbaB-like_sf"/>
</dbReference>
<reference evidence="3" key="2">
    <citation type="submission" date="2021-04" db="EMBL/GenBank/DDBJ databases">
        <authorList>
            <person name="Gilroy R."/>
        </authorList>
    </citation>
    <scope>NUCLEOTIDE SEQUENCE</scope>
    <source>
        <strain evidence="3">Gambia15-2214</strain>
    </source>
</reference>
<dbReference type="Proteomes" id="UP000823914">
    <property type="component" value="Unassembled WGS sequence"/>
</dbReference>
<organism evidence="3 4">
    <name type="scientific">Candidatus Treponema excrementipullorum</name>
    <dbReference type="NCBI Taxonomy" id="2838768"/>
    <lineage>
        <taxon>Bacteria</taxon>
        <taxon>Pseudomonadati</taxon>
        <taxon>Spirochaetota</taxon>
        <taxon>Spirochaetia</taxon>
        <taxon>Spirochaetales</taxon>
        <taxon>Treponemataceae</taxon>
        <taxon>Treponema</taxon>
    </lineage>
</organism>
<keyword evidence="1 2" id="KW-0238">DNA-binding</keyword>
<dbReference type="Pfam" id="PF02575">
    <property type="entry name" value="YbaB_DNA_bd"/>
    <property type="match status" value="1"/>
</dbReference>
<dbReference type="NCBIfam" id="TIGR00103">
    <property type="entry name" value="DNA_YbaB_EbfC"/>
    <property type="match status" value="1"/>
</dbReference>
<dbReference type="GO" id="GO:0003677">
    <property type="term" value="F:DNA binding"/>
    <property type="evidence" value="ECO:0007669"/>
    <property type="project" value="UniProtKB-UniRule"/>
</dbReference>
<evidence type="ECO:0000313" key="4">
    <source>
        <dbReference type="Proteomes" id="UP000823914"/>
    </source>
</evidence>
<dbReference type="PIRSF" id="PIRSF004555">
    <property type="entry name" value="UCP004555"/>
    <property type="match status" value="1"/>
</dbReference>
<comment type="function">
    <text evidence="2">Binds to DNA and alters its conformation. May be involved in regulation of gene expression, nucleoid organization and DNA protection.</text>
</comment>
<comment type="subunit">
    <text evidence="2">Homodimer.</text>
</comment>
<dbReference type="PANTHER" id="PTHR33449:SF1">
    <property type="entry name" value="NUCLEOID-ASSOCIATED PROTEIN YBAB"/>
    <property type="match status" value="1"/>
</dbReference>
<reference evidence="3" key="1">
    <citation type="journal article" date="2021" name="PeerJ">
        <title>Extensive microbial diversity within the chicken gut microbiome revealed by metagenomics and culture.</title>
        <authorList>
            <person name="Gilroy R."/>
            <person name="Ravi A."/>
            <person name="Getino M."/>
            <person name="Pursley I."/>
            <person name="Horton D.L."/>
            <person name="Alikhan N.F."/>
            <person name="Baker D."/>
            <person name="Gharbi K."/>
            <person name="Hall N."/>
            <person name="Watson M."/>
            <person name="Adriaenssens E.M."/>
            <person name="Foster-Nyarko E."/>
            <person name="Jarju S."/>
            <person name="Secka A."/>
            <person name="Antonio M."/>
            <person name="Oren A."/>
            <person name="Chaudhuri R.R."/>
            <person name="La Ragione R."/>
            <person name="Hildebrand F."/>
            <person name="Pallen M.J."/>
        </authorList>
    </citation>
    <scope>NUCLEOTIDE SEQUENCE</scope>
    <source>
        <strain evidence="3">Gambia15-2214</strain>
    </source>
</reference>
<comment type="similarity">
    <text evidence="2">Belongs to the YbaB/EbfC family.</text>
</comment>
<dbReference type="InterPro" id="IPR004401">
    <property type="entry name" value="YbaB/EbfC"/>
</dbReference>
<comment type="caution">
    <text evidence="3">The sequence shown here is derived from an EMBL/GenBank/DDBJ whole genome shotgun (WGS) entry which is preliminary data.</text>
</comment>
<dbReference type="Gene3D" id="3.30.1310.10">
    <property type="entry name" value="Nucleoid-associated protein YbaB-like domain"/>
    <property type="match status" value="1"/>
</dbReference>
<dbReference type="SUPFAM" id="SSF82607">
    <property type="entry name" value="YbaB-like"/>
    <property type="match status" value="1"/>
</dbReference>
<proteinExistence type="inferred from homology"/>
<accession>A0A9E2P044</accession>
<dbReference type="AlphaFoldDB" id="A0A9E2P044"/>
<gene>
    <name evidence="3" type="ORF">IAA16_10270</name>
</gene>
<comment type="subcellular location">
    <subcellularLocation>
        <location evidence="2">Cytoplasm</location>
        <location evidence="2">Nucleoid</location>
    </subcellularLocation>
</comment>
<dbReference type="GO" id="GO:0005829">
    <property type="term" value="C:cytosol"/>
    <property type="evidence" value="ECO:0007669"/>
    <property type="project" value="TreeGrafter"/>
</dbReference>
<evidence type="ECO:0000256" key="1">
    <source>
        <dbReference type="ARBA" id="ARBA00023125"/>
    </source>
</evidence>